<dbReference type="Pfam" id="PF13715">
    <property type="entry name" value="CarbopepD_reg_2"/>
    <property type="match status" value="1"/>
</dbReference>
<comment type="caution">
    <text evidence="15">The sequence shown here is derived from an EMBL/GenBank/DDBJ whole genome shotgun (WGS) entry which is preliminary data.</text>
</comment>
<comment type="subcellular location">
    <subcellularLocation>
        <location evidence="1 10">Cell outer membrane</location>
        <topology evidence="1 10">Multi-pass membrane protein</topology>
    </subcellularLocation>
</comment>
<protein>
    <submittedName>
        <fullName evidence="15">SusC/RagA family TonB-linked outer membrane protein</fullName>
    </submittedName>
</protein>
<evidence type="ECO:0000256" key="8">
    <source>
        <dbReference type="ARBA" id="ARBA00023170"/>
    </source>
</evidence>
<dbReference type="SUPFAM" id="SSF49464">
    <property type="entry name" value="Carboxypeptidase regulatory domain-like"/>
    <property type="match status" value="1"/>
</dbReference>
<accession>A0AAP2DSC1</accession>
<dbReference type="GO" id="GO:0015344">
    <property type="term" value="F:siderophore uptake transmembrane transporter activity"/>
    <property type="evidence" value="ECO:0007669"/>
    <property type="project" value="TreeGrafter"/>
</dbReference>
<feature type="domain" description="TonB-dependent receptor-like beta-barrel" evidence="13">
    <location>
        <begin position="449"/>
        <end position="867"/>
    </location>
</feature>
<dbReference type="PANTHER" id="PTHR30069:SF29">
    <property type="entry name" value="HEMOGLOBIN AND HEMOGLOBIN-HAPTOGLOBIN-BINDING PROTEIN 1-RELATED"/>
    <property type="match status" value="1"/>
</dbReference>
<dbReference type="Gene3D" id="2.60.40.1120">
    <property type="entry name" value="Carboxypeptidase-like, regulatory domain"/>
    <property type="match status" value="1"/>
</dbReference>
<dbReference type="Gene3D" id="2.40.170.20">
    <property type="entry name" value="TonB-dependent receptor, beta-barrel domain"/>
    <property type="match status" value="1"/>
</dbReference>
<keyword evidence="2 10" id="KW-0813">Transport</keyword>
<evidence type="ECO:0000256" key="10">
    <source>
        <dbReference type="PROSITE-ProRule" id="PRU01360"/>
    </source>
</evidence>
<dbReference type="InterPro" id="IPR023997">
    <property type="entry name" value="TonB-dep_OMP_SusC/RagA_CS"/>
</dbReference>
<keyword evidence="6 11" id="KW-0798">TonB box</keyword>
<dbReference type="Proteomes" id="UP001319080">
    <property type="component" value="Unassembled WGS sequence"/>
</dbReference>
<dbReference type="InterPro" id="IPR023996">
    <property type="entry name" value="TonB-dep_OMP_SusC/RagA"/>
</dbReference>
<keyword evidence="5 12" id="KW-0732">Signal</keyword>
<dbReference type="Pfam" id="PF00593">
    <property type="entry name" value="TonB_dep_Rec_b-barrel"/>
    <property type="match status" value="1"/>
</dbReference>
<dbReference type="InterPro" id="IPR008969">
    <property type="entry name" value="CarboxyPept-like_regulatory"/>
</dbReference>
<evidence type="ECO:0000256" key="9">
    <source>
        <dbReference type="ARBA" id="ARBA00023237"/>
    </source>
</evidence>
<evidence type="ECO:0000313" key="15">
    <source>
        <dbReference type="EMBL" id="MBT1706610.1"/>
    </source>
</evidence>
<dbReference type="SUPFAM" id="SSF56935">
    <property type="entry name" value="Porins"/>
    <property type="match status" value="1"/>
</dbReference>
<evidence type="ECO:0000256" key="3">
    <source>
        <dbReference type="ARBA" id="ARBA00022452"/>
    </source>
</evidence>
<keyword evidence="16" id="KW-1185">Reference proteome</keyword>
<keyword evidence="8" id="KW-0675">Receptor</keyword>
<dbReference type="NCBIfam" id="TIGR04057">
    <property type="entry name" value="SusC_RagA_signa"/>
    <property type="match status" value="1"/>
</dbReference>
<dbReference type="PROSITE" id="PS52016">
    <property type="entry name" value="TONB_DEPENDENT_REC_3"/>
    <property type="match status" value="1"/>
</dbReference>
<keyword evidence="4 10" id="KW-0812">Transmembrane</keyword>
<feature type="domain" description="TonB-dependent receptor plug" evidence="14">
    <location>
        <begin position="117"/>
        <end position="242"/>
    </location>
</feature>
<dbReference type="NCBIfam" id="TIGR04056">
    <property type="entry name" value="OMP_RagA_SusC"/>
    <property type="match status" value="1"/>
</dbReference>
<evidence type="ECO:0000256" key="2">
    <source>
        <dbReference type="ARBA" id="ARBA00022448"/>
    </source>
</evidence>
<feature type="signal peptide" evidence="12">
    <location>
        <begin position="1"/>
        <end position="23"/>
    </location>
</feature>
<evidence type="ECO:0000256" key="6">
    <source>
        <dbReference type="ARBA" id="ARBA00023077"/>
    </source>
</evidence>
<dbReference type="RefSeq" id="WP_254082203.1">
    <property type="nucleotide sequence ID" value="NZ_JAHESE010000001.1"/>
</dbReference>
<dbReference type="EMBL" id="JAHESE010000001">
    <property type="protein sequence ID" value="MBT1706610.1"/>
    <property type="molecule type" value="Genomic_DNA"/>
</dbReference>
<dbReference type="GO" id="GO:0009279">
    <property type="term" value="C:cell outer membrane"/>
    <property type="evidence" value="ECO:0007669"/>
    <property type="project" value="UniProtKB-SubCell"/>
</dbReference>
<dbReference type="Gene3D" id="2.170.130.10">
    <property type="entry name" value="TonB-dependent receptor, plug domain"/>
    <property type="match status" value="1"/>
</dbReference>
<dbReference type="AlphaFoldDB" id="A0AAP2DSC1"/>
<evidence type="ECO:0000256" key="1">
    <source>
        <dbReference type="ARBA" id="ARBA00004571"/>
    </source>
</evidence>
<dbReference type="InterPro" id="IPR036942">
    <property type="entry name" value="Beta-barrel_TonB_sf"/>
</dbReference>
<feature type="chain" id="PRO_5043022178" evidence="12">
    <location>
        <begin position="24"/>
        <end position="1079"/>
    </location>
</feature>
<dbReference type="InterPro" id="IPR037066">
    <property type="entry name" value="Plug_dom_sf"/>
</dbReference>
<dbReference type="Pfam" id="PF07715">
    <property type="entry name" value="Plug"/>
    <property type="match status" value="1"/>
</dbReference>
<reference evidence="15 16" key="1">
    <citation type="submission" date="2021-05" db="EMBL/GenBank/DDBJ databases">
        <title>A Polyphasic approach of four new species of the genus Ohtaekwangia: Ohtaekwangia histidinii sp. nov., Ohtaekwangia cretensis sp. nov., Ohtaekwangia indiensis sp. nov., Ohtaekwangia reichenbachii sp. nov. from diverse environment.</title>
        <authorList>
            <person name="Octaviana S."/>
        </authorList>
    </citation>
    <scope>NUCLEOTIDE SEQUENCE [LARGE SCALE GENOMIC DNA]</scope>
    <source>
        <strain evidence="15 16">PWU5</strain>
    </source>
</reference>
<dbReference type="InterPro" id="IPR012910">
    <property type="entry name" value="Plug_dom"/>
</dbReference>
<evidence type="ECO:0000313" key="16">
    <source>
        <dbReference type="Proteomes" id="UP001319080"/>
    </source>
</evidence>
<sequence length="1079" mass="117616">MRRTLLACFAAVLTLASFSLAQAQERITGRVFSAEDGGPLPGVNVVIKGTTNGTVTDAEGNYSLTAPPDGVLIFSFIGLATQEVAIGGQTSLVVNMASDSRQLSEVVVTALGIERSKNELPYSAQEVRGEDMTRNRSTNFVNSLSGRAAGVDVKTNNNMGGSTNIVIRGYKSIMNNNQALFVIDGVPVSNANTNTNNQRNGAPGVDYGNAAADINPDNIESVNILKGAAASALYGSRASNGVIMITTKKGRKNTFDIIVNSGVTWGKIDKSTFVKFQEEYGGGYVQTFSPSETYNGVERPVPNFTADASFGPKFEGQSVYNWDAFDPNHPNYHLPTTWRFAENGPEYYYETARQSNQSILLSGGNDKTTFKVGYTRSDETGVLPNSELNKNMFNFSTSFDFTEKLTVTASGNYTRVEGLGRYGTGYSSANPNQVFRQWWAGHVDMKDLRDAYFRNGQNITWNWNADRNRPIYMDNSYWTRYENFVDDTRDNYFGYVSANYKVNSWLSVMGRAAVNTTVDYQGERIAVGSNGVPKFERFDRTFSESNYDLLLSANKDLSKDLNLKAYVGGNMRRSEMNSVRASTSGGLAVPELYSLSNSRTPMTPPTEVLEKIGVDGIFASATLGYREMLFLDIAGRRDQSTTLPEDNDTFFYPSAAASFVFSKLLDAPWLTHAKVRGNYAQVGNDAPPLSIYDVYDKPAAMGSVPFFSLPNTKNNPDLKPERTNSVEVGVDADFLDGRFGFDFTWYRTSTFDQILPVTTTGAAAYTAKFVNAGEMVNKGIEVSAFVVPVRTTNFSWIANLNFTRNRNEVIELYSQGGVPVTNIPISVNGVAFQGGVTLNAAVGHPYGVIRGTNYTYHPDNGQPVVNANGYYLPTASSSEIIGDPNPSWLGGINNTLKYKNLSLSFLVDIRQGGDIFSLDMWYGDGSGVTPITAGLNDKGNPKRDRVADGGGVLLPGVNQDGTPNTTYAENYNGSGATAYGYVANGGGGAPRAAYVYDGSYVKLREAAITYTIPASLLTGLKFVKGIDVSVIGRNLWIIHKNMEYSDPEESMSSGNTAMGYQSGAYPTVRNYGFNVKFRF</sequence>
<evidence type="ECO:0000256" key="12">
    <source>
        <dbReference type="SAM" id="SignalP"/>
    </source>
</evidence>
<evidence type="ECO:0000259" key="13">
    <source>
        <dbReference type="Pfam" id="PF00593"/>
    </source>
</evidence>
<keyword evidence="3 10" id="KW-1134">Transmembrane beta strand</keyword>
<evidence type="ECO:0000259" key="14">
    <source>
        <dbReference type="Pfam" id="PF07715"/>
    </source>
</evidence>
<dbReference type="InterPro" id="IPR039426">
    <property type="entry name" value="TonB-dep_rcpt-like"/>
</dbReference>
<dbReference type="PANTHER" id="PTHR30069">
    <property type="entry name" value="TONB-DEPENDENT OUTER MEMBRANE RECEPTOR"/>
    <property type="match status" value="1"/>
</dbReference>
<proteinExistence type="inferred from homology"/>
<gene>
    <name evidence="15" type="ORF">KK062_00165</name>
</gene>
<evidence type="ECO:0000256" key="5">
    <source>
        <dbReference type="ARBA" id="ARBA00022729"/>
    </source>
</evidence>
<name>A0AAP2DSC1_9BACT</name>
<evidence type="ECO:0000256" key="11">
    <source>
        <dbReference type="RuleBase" id="RU003357"/>
    </source>
</evidence>
<comment type="similarity">
    <text evidence="10 11">Belongs to the TonB-dependent receptor family.</text>
</comment>
<evidence type="ECO:0000256" key="7">
    <source>
        <dbReference type="ARBA" id="ARBA00023136"/>
    </source>
</evidence>
<dbReference type="GO" id="GO:0044718">
    <property type="term" value="P:siderophore transmembrane transport"/>
    <property type="evidence" value="ECO:0007669"/>
    <property type="project" value="TreeGrafter"/>
</dbReference>
<organism evidence="15 16">
    <name type="scientific">Dawidia cretensis</name>
    <dbReference type="NCBI Taxonomy" id="2782350"/>
    <lineage>
        <taxon>Bacteria</taxon>
        <taxon>Pseudomonadati</taxon>
        <taxon>Bacteroidota</taxon>
        <taxon>Cytophagia</taxon>
        <taxon>Cytophagales</taxon>
        <taxon>Chryseotaleaceae</taxon>
        <taxon>Dawidia</taxon>
    </lineage>
</organism>
<keyword evidence="9 10" id="KW-0998">Cell outer membrane</keyword>
<keyword evidence="7 10" id="KW-0472">Membrane</keyword>
<evidence type="ECO:0000256" key="4">
    <source>
        <dbReference type="ARBA" id="ARBA00022692"/>
    </source>
</evidence>
<dbReference type="InterPro" id="IPR000531">
    <property type="entry name" value="Beta-barrel_TonB"/>
</dbReference>